<feature type="non-terminal residue" evidence="1">
    <location>
        <position position="440"/>
    </location>
</feature>
<dbReference type="PANTHER" id="PTHR43056">
    <property type="entry name" value="PEPTIDASE S9 PROLYL OLIGOPEPTIDASE"/>
    <property type="match status" value="1"/>
</dbReference>
<dbReference type="AlphaFoldDB" id="A0AA41VQY9"/>
<accession>A0AA41VQY9</accession>
<name>A0AA41VQY9_PAPNU</name>
<sequence>METKKMTVPYGSWKSPITADVVTGAEKRLGGIAVDGHGHLLWVESRPNEAGRGVLVKESDKQGDEPIDITPKDFAVRTLANEYGGQAFTVSEDTIVFSNYKDQRLYKQIIGGSVPLPITPDYGGSVVRYADGVFDSRSNSYITVMEDHRESSLNATTTIVSVSLSGETKQDPKILVAGNDFYAFPRVDPKGERLAWIEWGHPNMQWDKAELWVGYISKDGDISRKICVAGGDPTLIESPSEPKWSPKGELFFVTDRKNGFWNLYKWIEHKNEVVSLYSIDAEFTKPFWVFGVCSYDFVQSNENKNLIACNYRQNGRSYLGILDDALNSLTVVNVPFTDIGNIVCGHNCLYIEGASGTQPLSVAKVTLDDNKSHAADFSIMWSSSPDSTKYKSYFSIPEPIEFPTVVVGQKAYAYFYPPSNPCYQASEQEKPPLLLKIHGI</sequence>
<protein>
    <submittedName>
        <fullName evidence="1">Uncharacterized protein</fullName>
    </submittedName>
</protein>
<reference evidence="1" key="1">
    <citation type="submission" date="2022-03" db="EMBL/GenBank/DDBJ databases">
        <title>A functionally conserved STORR gene fusion in Papaver species that diverged 16.8 million years ago.</title>
        <authorList>
            <person name="Catania T."/>
        </authorList>
    </citation>
    <scope>NUCLEOTIDE SEQUENCE</scope>
    <source>
        <strain evidence="1">S-191538</strain>
    </source>
</reference>
<dbReference type="Proteomes" id="UP001177140">
    <property type="component" value="Unassembled WGS sequence"/>
</dbReference>
<organism evidence="1 2">
    <name type="scientific">Papaver nudicaule</name>
    <name type="common">Iceland poppy</name>
    <dbReference type="NCBI Taxonomy" id="74823"/>
    <lineage>
        <taxon>Eukaryota</taxon>
        <taxon>Viridiplantae</taxon>
        <taxon>Streptophyta</taxon>
        <taxon>Embryophyta</taxon>
        <taxon>Tracheophyta</taxon>
        <taxon>Spermatophyta</taxon>
        <taxon>Magnoliopsida</taxon>
        <taxon>Ranunculales</taxon>
        <taxon>Papaveraceae</taxon>
        <taxon>Papaveroideae</taxon>
        <taxon>Papaver</taxon>
    </lineage>
</organism>
<dbReference type="SUPFAM" id="SSF101898">
    <property type="entry name" value="NHL repeat"/>
    <property type="match status" value="1"/>
</dbReference>
<evidence type="ECO:0000313" key="1">
    <source>
        <dbReference type="EMBL" id="MCL7045860.1"/>
    </source>
</evidence>
<comment type="caution">
    <text evidence="1">The sequence shown here is derived from an EMBL/GenBank/DDBJ whole genome shotgun (WGS) entry which is preliminary data.</text>
</comment>
<dbReference type="EMBL" id="JAJJMA010274749">
    <property type="protein sequence ID" value="MCL7045860.1"/>
    <property type="molecule type" value="Genomic_DNA"/>
</dbReference>
<gene>
    <name evidence="1" type="ORF">MKW94_020051</name>
</gene>
<proteinExistence type="predicted"/>
<keyword evidence="2" id="KW-1185">Reference proteome</keyword>
<evidence type="ECO:0000313" key="2">
    <source>
        <dbReference type="Proteomes" id="UP001177140"/>
    </source>
</evidence>
<dbReference type="PANTHER" id="PTHR43056:SF5">
    <property type="entry name" value="PEPTIDASE S9 PROLYL OLIGOPEPTIDASE CATALYTIC DOMAIN-CONTAINING PROTEIN"/>
    <property type="match status" value="1"/>
</dbReference>
<dbReference type="InterPro" id="IPR050585">
    <property type="entry name" value="Xaa-Pro_dipeptidyl-ppase/CocE"/>
</dbReference>